<keyword evidence="2" id="KW-1185">Reference proteome</keyword>
<name>A0A7X6KWU4_9CELL</name>
<reference evidence="1 2" key="1">
    <citation type="submission" date="2020-04" db="EMBL/GenBank/DDBJ databases">
        <title>MicrobeNet Type strains.</title>
        <authorList>
            <person name="Nicholson A.C."/>
        </authorList>
    </citation>
    <scope>NUCLEOTIDE SEQUENCE [LARGE SCALE GENOMIC DNA]</scope>
    <source>
        <strain evidence="1 2">ATCC BAA-788</strain>
    </source>
</reference>
<dbReference type="RefSeq" id="WP_168630781.1">
    <property type="nucleotide sequence ID" value="NZ_BONL01000026.1"/>
</dbReference>
<dbReference type="AlphaFoldDB" id="A0A7X6KWU4"/>
<organism evidence="1 2">
    <name type="scientific">Cellulomonas denverensis</name>
    <dbReference type="NCBI Taxonomy" id="264297"/>
    <lineage>
        <taxon>Bacteria</taxon>
        <taxon>Bacillati</taxon>
        <taxon>Actinomycetota</taxon>
        <taxon>Actinomycetes</taxon>
        <taxon>Micrococcales</taxon>
        <taxon>Cellulomonadaceae</taxon>
        <taxon>Cellulomonas</taxon>
    </lineage>
</organism>
<sequence length="177" mass="18283">MNRRPPRHRGRPVLAGLLAGLLAGVVAGFLAATGVVTGAPANGYWQDQATVTSGTFTTWVVTDVACPNPAWGSGHRLSWTAPAGSSSVATLTVSPSPSGFTSWASTFRVGTPDTDGSPAEWGITTSNLFETTQFDGTWTLVVTPPAPTGGWTATRTGTWTLHYTSGTSGTNTCTVNP</sequence>
<dbReference type="Proteomes" id="UP000581206">
    <property type="component" value="Unassembled WGS sequence"/>
</dbReference>
<proteinExistence type="predicted"/>
<evidence type="ECO:0000313" key="1">
    <source>
        <dbReference type="EMBL" id="NKY23655.1"/>
    </source>
</evidence>
<protein>
    <submittedName>
        <fullName evidence="1">Uncharacterized protein</fullName>
    </submittedName>
</protein>
<dbReference type="EMBL" id="JAAXOX010000007">
    <property type="protein sequence ID" value="NKY23655.1"/>
    <property type="molecule type" value="Genomic_DNA"/>
</dbReference>
<accession>A0A7X6KWU4</accession>
<comment type="caution">
    <text evidence="1">The sequence shown here is derived from an EMBL/GenBank/DDBJ whole genome shotgun (WGS) entry which is preliminary data.</text>
</comment>
<gene>
    <name evidence="1" type="ORF">HGA03_13360</name>
</gene>
<evidence type="ECO:0000313" key="2">
    <source>
        <dbReference type="Proteomes" id="UP000581206"/>
    </source>
</evidence>